<name>A0ABX7BJV2_9CAUL</name>
<proteinExistence type="predicted"/>
<dbReference type="Proteomes" id="UP000595448">
    <property type="component" value="Chromosome"/>
</dbReference>
<accession>A0ABX7BJV2</accession>
<dbReference type="EMBL" id="CP067977">
    <property type="protein sequence ID" value="QQQ17832.1"/>
    <property type="molecule type" value="Genomic_DNA"/>
</dbReference>
<evidence type="ECO:0000313" key="2">
    <source>
        <dbReference type="EMBL" id="QQQ17832.1"/>
    </source>
</evidence>
<evidence type="ECO:0000313" key="3">
    <source>
        <dbReference type="Proteomes" id="UP000595448"/>
    </source>
</evidence>
<keyword evidence="1" id="KW-1133">Transmembrane helix</keyword>
<dbReference type="RefSeq" id="WP_201102208.1">
    <property type="nucleotide sequence ID" value="NZ_CP067977.1"/>
</dbReference>
<organism evidence="2 3">
    <name type="scientific">Brevundimonas vitisensis</name>
    <dbReference type="NCBI Taxonomy" id="2800818"/>
    <lineage>
        <taxon>Bacteria</taxon>
        <taxon>Pseudomonadati</taxon>
        <taxon>Pseudomonadota</taxon>
        <taxon>Alphaproteobacteria</taxon>
        <taxon>Caulobacterales</taxon>
        <taxon>Caulobacteraceae</taxon>
        <taxon>Brevundimonas</taxon>
    </lineage>
</organism>
<feature type="transmembrane region" description="Helical" evidence="1">
    <location>
        <begin position="37"/>
        <end position="58"/>
    </location>
</feature>
<keyword evidence="3" id="KW-1185">Reference proteome</keyword>
<keyword evidence="1" id="KW-0812">Transmembrane</keyword>
<keyword evidence="1" id="KW-0472">Membrane</keyword>
<evidence type="ECO:0000256" key="1">
    <source>
        <dbReference type="SAM" id="Phobius"/>
    </source>
</evidence>
<protein>
    <submittedName>
        <fullName evidence="2">Uncharacterized protein</fullName>
    </submittedName>
</protein>
<gene>
    <name evidence="2" type="ORF">JIP62_10890</name>
</gene>
<reference evidence="2 3" key="1">
    <citation type="submission" date="2021-01" db="EMBL/GenBank/DDBJ databases">
        <title>Brevundimonas vitis sp. nov., an bacterium isolated from grape (Vitis vinifera).</title>
        <authorList>
            <person name="Jiang L."/>
            <person name="Lee J."/>
        </authorList>
    </citation>
    <scope>NUCLEOTIDE SEQUENCE [LARGE SCALE GENOMIC DNA]</scope>
    <source>
        <strain evidence="2 3">GRTSA-9</strain>
    </source>
</reference>
<sequence>MKSGPFVWPLVLLAKGAAMIALAQVLAGIEGFYSYGLVQGLGELLAAIGAVWLIVAVAQRVRRKPSPERRHHT</sequence>